<organism evidence="3 4">
    <name type="scientific">Stratiformator vulcanicus</name>
    <dbReference type="NCBI Taxonomy" id="2527980"/>
    <lineage>
        <taxon>Bacteria</taxon>
        <taxon>Pseudomonadati</taxon>
        <taxon>Planctomycetota</taxon>
        <taxon>Planctomycetia</taxon>
        <taxon>Planctomycetales</taxon>
        <taxon>Planctomycetaceae</taxon>
        <taxon>Stratiformator</taxon>
    </lineage>
</organism>
<dbReference type="OrthoDB" id="9812729at2"/>
<evidence type="ECO:0000256" key="1">
    <source>
        <dbReference type="SAM" id="Phobius"/>
    </source>
</evidence>
<accession>A0A517R0G9</accession>
<feature type="transmembrane region" description="Helical" evidence="1">
    <location>
        <begin position="92"/>
        <end position="110"/>
    </location>
</feature>
<keyword evidence="1" id="KW-0472">Membrane</keyword>
<dbReference type="RefSeq" id="WP_145363451.1">
    <property type="nucleotide sequence ID" value="NZ_CP036268.1"/>
</dbReference>
<keyword evidence="1" id="KW-0812">Transmembrane</keyword>
<feature type="transmembrane region" description="Helical" evidence="1">
    <location>
        <begin position="116"/>
        <end position="138"/>
    </location>
</feature>
<feature type="transmembrane region" description="Helical" evidence="1">
    <location>
        <begin position="47"/>
        <end position="71"/>
    </location>
</feature>
<dbReference type="Proteomes" id="UP000317318">
    <property type="component" value="Chromosome"/>
</dbReference>
<reference evidence="3 4" key="1">
    <citation type="submission" date="2019-02" db="EMBL/GenBank/DDBJ databases">
        <title>Deep-cultivation of Planctomycetes and their phenomic and genomic characterization uncovers novel biology.</title>
        <authorList>
            <person name="Wiegand S."/>
            <person name="Jogler M."/>
            <person name="Boedeker C."/>
            <person name="Pinto D."/>
            <person name="Vollmers J."/>
            <person name="Rivas-Marin E."/>
            <person name="Kohn T."/>
            <person name="Peeters S.H."/>
            <person name="Heuer A."/>
            <person name="Rast P."/>
            <person name="Oberbeckmann S."/>
            <person name="Bunk B."/>
            <person name="Jeske O."/>
            <person name="Meyerdierks A."/>
            <person name="Storesund J.E."/>
            <person name="Kallscheuer N."/>
            <person name="Luecker S."/>
            <person name="Lage O.M."/>
            <person name="Pohl T."/>
            <person name="Merkel B.J."/>
            <person name="Hornburger P."/>
            <person name="Mueller R.-W."/>
            <person name="Bruemmer F."/>
            <person name="Labrenz M."/>
            <person name="Spormann A.M."/>
            <person name="Op den Camp H."/>
            <person name="Overmann J."/>
            <person name="Amann R."/>
            <person name="Jetten M.S.M."/>
            <person name="Mascher T."/>
            <person name="Medema M.H."/>
            <person name="Devos D.P."/>
            <person name="Kaster A.-K."/>
            <person name="Ovreas L."/>
            <person name="Rohde M."/>
            <person name="Galperin M.Y."/>
            <person name="Jogler C."/>
        </authorList>
    </citation>
    <scope>NUCLEOTIDE SEQUENCE [LARGE SCALE GENOMIC DNA]</scope>
    <source>
        <strain evidence="3 4">Pan189</strain>
    </source>
</reference>
<dbReference type="Pfam" id="PF01882">
    <property type="entry name" value="DUF58"/>
    <property type="match status" value="1"/>
</dbReference>
<feature type="domain" description="DUF58" evidence="2">
    <location>
        <begin position="357"/>
        <end position="445"/>
    </location>
</feature>
<proteinExistence type="predicted"/>
<protein>
    <recommendedName>
        <fullName evidence="2">DUF58 domain-containing protein</fullName>
    </recommendedName>
</protein>
<feature type="transmembrane region" description="Helical" evidence="1">
    <location>
        <begin position="21"/>
        <end position="41"/>
    </location>
</feature>
<evidence type="ECO:0000313" key="3">
    <source>
        <dbReference type="EMBL" id="QDT37324.1"/>
    </source>
</evidence>
<name>A0A517R0G9_9PLAN</name>
<dbReference type="AlphaFoldDB" id="A0A517R0G9"/>
<dbReference type="PANTHER" id="PTHR34351">
    <property type="entry name" value="SLR1927 PROTEIN-RELATED"/>
    <property type="match status" value="1"/>
</dbReference>
<keyword evidence="1" id="KW-1133">Transmembrane helix</keyword>
<gene>
    <name evidence="3" type="ORF">Pan189_16970</name>
</gene>
<feature type="transmembrane region" description="Helical" evidence="1">
    <location>
        <begin position="187"/>
        <end position="207"/>
    </location>
</feature>
<dbReference type="InterPro" id="IPR002881">
    <property type="entry name" value="DUF58"/>
</dbReference>
<evidence type="ECO:0000313" key="4">
    <source>
        <dbReference type="Proteomes" id="UP000317318"/>
    </source>
</evidence>
<dbReference type="KEGG" id="svp:Pan189_16970"/>
<evidence type="ECO:0000259" key="2">
    <source>
        <dbReference type="Pfam" id="PF01882"/>
    </source>
</evidence>
<dbReference type="EMBL" id="CP036268">
    <property type="protein sequence ID" value="QDT37324.1"/>
    <property type="molecule type" value="Genomic_DNA"/>
</dbReference>
<feature type="transmembrane region" description="Helical" evidence="1">
    <location>
        <begin position="159"/>
        <end position="181"/>
    </location>
</feature>
<dbReference type="PANTHER" id="PTHR34351:SF1">
    <property type="entry name" value="SLR1927 PROTEIN"/>
    <property type="match status" value="1"/>
</dbReference>
<dbReference type="PROSITE" id="PS51257">
    <property type="entry name" value="PROKAR_LIPOPROTEIN"/>
    <property type="match status" value="1"/>
</dbReference>
<sequence length="529" mass="58492">MSDGELRSDHGREARGLSISLSGLFGFSIGCGILVLAFGFARSGRAAPLIVLLLVTSGSTVALYGLIDLVASIAAAMLSKSMHRTIGRVRKLDSIAWAGILLIGFGIGLWTVSGRFVTVSIVAAVLAGSGLLFLVWGAKRLFDRMIARPTFSATKDWKRFSLTPPGMACLGLSFLLLLGAYLGPSNMLLMIFALLVGPFVFSGWHTLTTLREMSVRRILPTDVFAGQIATIELETRNRRKFLTSWFVIATDVVVQGARHLRPVAVFVRIPPGKLARSSYRFRPMMRGKYTLGPLRLSCRFPLGLVERGIIVKRRDDLLVLPRIGSLTPQWNREFGVASELVSRRETRSGAFHDEFHQMREYRHGDNSRLIHWKTSARVGQLMVKEFRESRDRDLLLLIDLWRSDRELAADSDVEILISLAATVASKHCVDGAGSKIRIAVTGSSNELWEDEASPGSRIALLRQLALPHGSDMADGDWLWQQADGMSPAATRGAVLTSRPIKDFDVPLDLSWLTVIHSKTAEHYIEFPDE</sequence>
<keyword evidence="4" id="KW-1185">Reference proteome</keyword>